<comment type="caution">
    <text evidence="4">The sequence shown here is derived from an EMBL/GenBank/DDBJ whole genome shotgun (WGS) entry which is preliminary data.</text>
</comment>
<evidence type="ECO:0000313" key="4">
    <source>
        <dbReference type="EMBL" id="CAJ1409380.1"/>
    </source>
</evidence>
<evidence type="ECO:0000256" key="2">
    <source>
        <dbReference type="PROSITE-ProRule" id="PRU00708"/>
    </source>
</evidence>
<dbReference type="EMBL" id="CAUJNA010003766">
    <property type="protein sequence ID" value="CAJ1409380.1"/>
    <property type="molecule type" value="Genomic_DNA"/>
</dbReference>
<dbReference type="Pfam" id="PF01535">
    <property type="entry name" value="PPR"/>
    <property type="match status" value="1"/>
</dbReference>
<dbReference type="InterPro" id="IPR002885">
    <property type="entry name" value="PPR_rpt"/>
</dbReference>
<evidence type="ECO:0000256" key="3">
    <source>
        <dbReference type="SAM" id="MobiDB-lite"/>
    </source>
</evidence>
<reference evidence="4" key="1">
    <citation type="submission" date="2023-08" db="EMBL/GenBank/DDBJ databases">
        <authorList>
            <person name="Chen Y."/>
            <person name="Shah S."/>
            <person name="Dougan E. K."/>
            <person name="Thang M."/>
            <person name="Chan C."/>
        </authorList>
    </citation>
    <scope>NUCLEOTIDE SEQUENCE</scope>
</reference>
<dbReference type="PROSITE" id="PS51375">
    <property type="entry name" value="PPR"/>
    <property type="match status" value="2"/>
</dbReference>
<protein>
    <recommendedName>
        <fullName evidence="6">Pentatricopeptide repeat-containing protein, chloroplastic</fullName>
    </recommendedName>
</protein>
<name>A0AA36JPM0_9DINO</name>
<dbReference type="PANTHER" id="PTHR47447">
    <property type="entry name" value="OS03G0856100 PROTEIN"/>
    <property type="match status" value="1"/>
</dbReference>
<dbReference type="Pfam" id="PF13812">
    <property type="entry name" value="PPR_3"/>
    <property type="match status" value="1"/>
</dbReference>
<keyword evidence="5" id="KW-1185">Reference proteome</keyword>
<proteinExistence type="predicted"/>
<dbReference type="Proteomes" id="UP001178507">
    <property type="component" value="Unassembled WGS sequence"/>
</dbReference>
<feature type="region of interest" description="Disordered" evidence="3">
    <location>
        <begin position="1"/>
        <end position="40"/>
    </location>
</feature>
<evidence type="ECO:0008006" key="6">
    <source>
        <dbReference type="Google" id="ProtNLM"/>
    </source>
</evidence>
<dbReference type="Gene3D" id="1.25.40.10">
    <property type="entry name" value="Tetratricopeptide repeat domain"/>
    <property type="match status" value="6"/>
</dbReference>
<dbReference type="Gene3D" id="3.30.470.20">
    <property type="entry name" value="ATP-grasp fold, B domain"/>
    <property type="match status" value="1"/>
</dbReference>
<evidence type="ECO:0000256" key="1">
    <source>
        <dbReference type="ARBA" id="ARBA00022737"/>
    </source>
</evidence>
<gene>
    <name evidence="4" type="ORF">EVOR1521_LOCUS30492</name>
</gene>
<evidence type="ECO:0000313" key="5">
    <source>
        <dbReference type="Proteomes" id="UP001178507"/>
    </source>
</evidence>
<dbReference type="PANTHER" id="PTHR47447:SF17">
    <property type="entry name" value="OS12G0638900 PROTEIN"/>
    <property type="match status" value="1"/>
</dbReference>
<organism evidence="4 5">
    <name type="scientific">Effrenium voratum</name>
    <dbReference type="NCBI Taxonomy" id="2562239"/>
    <lineage>
        <taxon>Eukaryota</taxon>
        <taxon>Sar</taxon>
        <taxon>Alveolata</taxon>
        <taxon>Dinophyceae</taxon>
        <taxon>Suessiales</taxon>
        <taxon>Symbiodiniaceae</taxon>
        <taxon>Effrenium</taxon>
    </lineage>
</organism>
<feature type="repeat" description="PPR" evidence="2">
    <location>
        <begin position="504"/>
        <end position="538"/>
    </location>
</feature>
<feature type="repeat" description="PPR" evidence="2">
    <location>
        <begin position="853"/>
        <end position="887"/>
    </location>
</feature>
<dbReference type="InterPro" id="IPR004344">
    <property type="entry name" value="TTL/TTLL_fam"/>
</dbReference>
<sequence>MGLVATPRVRRGSRKREPAPTQEAPTLLTRQSRISKPPPPSARVFVAEGYGAELIRRLMQNLGWKELPAKALSGPGSAPQLLWSGSVTGRKLFKDEVLQSWQLLNHFPRSGVIGSKSGLLWSLRDHCGSQNAEGSKLMAFFPRSYDLRSSRELQAFLLDFAVTRAESVLRGNETSAGLLQACRLLGRLSHAQVCQSEALCAGSFRSSQDLVGFTHEDEWVLQPGGSPAAAAQAQALLARVASDTEEGLLASAVTLETRWWLEHLEKQEQRQFSLNGVHGFWMLKEPSLNCGRGVRVFSELLPLLQEAERVDWHVIVQKYMERPLLAAGRKCDLRLWVWRPSDRSLLALKKLGDAASPADVRQILEPVLEEWRQSPRLATAVLSGLARGHLPGLAACLLRAMEAAALRTDVIHYNSVLTSAQWRQALQLLQNAQQRWLRLQSLSCRLGISACRGAWSQAVALLYQFSQLADVKSCSAAMSACEAAGEWQAALALLEGTKGQVALDVVCFGSLISACEKGRRWELAIHALTWMDDFRLSPDQICLNAAVSACQKAAMWQQALDVLRSLPERRLQRDAVGFNSALGALKWSQALRMARHMMEESIEATVVTFNSLMGVCEWQVTLQLLVEMPRTKLAPNNISFRQLLRSLSSAAQWQRGLRMLEASPDIVSFNLVLAACAQAQAWPHALQLLQGMPQPDLVSFNSAISSCRRVGDLPLHLLLELRAADLRPDAVTFSACVGDWRCASLVLREMSQQMLEAGAPSHNAAISAFEKAGEWPSALSLLGDMKARRFCDTISFNSAASAEWPSALAVLQSMTKSALLPDAVSYGAAISACEKASCWPWALWLLGAMEQEDVVACSAAISALEKASRWAEAVDLLAAMADRQVPPNDISFNSAISACANEGCWQQAWWLLHCMTTRWLERSIISFSAAISACEGKALWRHGIFLVQAMLVAKCTPDVIALNSALGVCEAARQWRPAVALLASAAAWALQPEVMSCNMVLGACAKSLRWQSALGLLEEFEMWRLKPSIVSFNTVLSALDQCQLPWQYALGVLHGRALR</sequence>
<dbReference type="AlphaFoldDB" id="A0AA36JPM0"/>
<keyword evidence="1" id="KW-0677">Repeat</keyword>
<dbReference type="Pfam" id="PF03133">
    <property type="entry name" value="TTL"/>
    <property type="match status" value="1"/>
</dbReference>
<dbReference type="InterPro" id="IPR011990">
    <property type="entry name" value="TPR-like_helical_dom_sf"/>
</dbReference>
<accession>A0AA36JPM0</accession>
<dbReference type="Pfam" id="PF13041">
    <property type="entry name" value="PPR_2"/>
    <property type="match status" value="1"/>
</dbReference>